<evidence type="ECO:0000313" key="1">
    <source>
        <dbReference type="EMBL" id="MDF2258414.1"/>
    </source>
</evidence>
<evidence type="ECO:0000313" key="2">
    <source>
        <dbReference type="Proteomes" id="UP001220022"/>
    </source>
</evidence>
<keyword evidence="2" id="KW-1185">Reference proteome</keyword>
<proteinExistence type="predicted"/>
<dbReference type="EMBL" id="JARHTQ010000015">
    <property type="protein sequence ID" value="MDF2258414.1"/>
    <property type="molecule type" value="Genomic_DNA"/>
</dbReference>
<sequence length="686" mass="73245">MADFAGVDPHRVRLLANALKDLAEALNKNGATIRSNFSEWGGSLNLGQLASQSAQVGDDARDMSLRADEAQNLLSQSQGVVLCTPSGDWVSIPWNVKDIDTTKEAQQEAATLKKALDNPKDPKSRNTITEIAQSLSDHQGDSAYMTAFLLSGGLTDAAKVATALHDEDGTHDGVVLSKDSERILGQFGQATQIMSGLAVKGNYPHPAPDYLAALTSPPGGDMWSVGMLFKYGPGGDQWDPKVLSDVGGAMLDWRARQKAMRPSYSSPDFPYSAGGYVGKDDGGWYHSLGLDPDYLTHGADENDRIAAGIRANDPALAVISRLGENAQASRDLLGNDDDASKRFAKELVDFKWQTPGETTQDDSDAVRRVLTLAATDRSAANRDQSGLAAANILAAAAQQKDVFDGRNGFEKDEYKTYPKGTAIALAGITATWADDLGGTSASATGGLPSYDSNDHDLVSKDSDVVKVMQLFAKDDTDAAVMFDTTLHQQVSDALSNSSPSEQLTRLGNAAGLFTKAKVGISYTQAQQVDEDHKFNLALLNTAGSLFGYIPGPKAANGETLTGMAKVVEKGLKYSQNLVTMGRSIVAPNTDPFSTNNAAKQEALNQAQARDQFKTFAPSIAQGLIRSGKIPPPADRSWYDPTTGTVSVDPRNHSDFDGWWNTVNEKQQYIASFQGGFDNSEGSVDGK</sequence>
<protein>
    <submittedName>
        <fullName evidence="1">Uncharacterized protein</fullName>
    </submittedName>
</protein>
<reference evidence="1 2" key="1">
    <citation type="submission" date="2023-03" db="EMBL/GenBank/DDBJ databases">
        <title>Draft genome sequence of type strain Streptomyces ferralitis JCM 14344.</title>
        <authorList>
            <person name="Klaysubun C."/>
            <person name="Duangmal K."/>
        </authorList>
    </citation>
    <scope>NUCLEOTIDE SEQUENCE [LARGE SCALE GENOMIC DNA]</scope>
    <source>
        <strain evidence="1 2">JCM 14344</strain>
    </source>
</reference>
<dbReference type="Proteomes" id="UP001220022">
    <property type="component" value="Unassembled WGS sequence"/>
</dbReference>
<accession>A0ABT5Z3Y7</accession>
<organism evidence="1 2">
    <name type="scientific">Streptantibioticus ferralitis</name>
    <dbReference type="NCBI Taxonomy" id="236510"/>
    <lineage>
        <taxon>Bacteria</taxon>
        <taxon>Bacillati</taxon>
        <taxon>Actinomycetota</taxon>
        <taxon>Actinomycetes</taxon>
        <taxon>Kitasatosporales</taxon>
        <taxon>Streptomycetaceae</taxon>
        <taxon>Streptantibioticus</taxon>
    </lineage>
</organism>
<gene>
    <name evidence="1" type="ORF">P2L57_22630</name>
</gene>
<name>A0ABT5Z3Y7_9ACTN</name>
<comment type="caution">
    <text evidence="1">The sequence shown here is derived from an EMBL/GenBank/DDBJ whole genome shotgun (WGS) entry which is preliminary data.</text>
</comment>
<dbReference type="RefSeq" id="WP_275817408.1">
    <property type="nucleotide sequence ID" value="NZ_BAAANM010000007.1"/>
</dbReference>